<dbReference type="InterPro" id="IPR013106">
    <property type="entry name" value="Ig_V-set"/>
</dbReference>
<dbReference type="InterPro" id="IPR042178">
    <property type="entry name" value="Serpin_sf_1"/>
</dbReference>
<dbReference type="GO" id="GO:0005615">
    <property type="term" value="C:extracellular space"/>
    <property type="evidence" value="ECO:0007669"/>
    <property type="project" value="InterPro"/>
</dbReference>
<evidence type="ECO:0000313" key="4">
    <source>
        <dbReference type="EMBL" id="KAF5880104.1"/>
    </source>
</evidence>
<comment type="caution">
    <text evidence="4">The sequence shown here is derived from an EMBL/GenBank/DDBJ whole genome shotgun (WGS) entry which is preliminary data.</text>
</comment>
<dbReference type="EMBL" id="QNUK01001663">
    <property type="protein sequence ID" value="KAF5880104.1"/>
    <property type="molecule type" value="Genomic_DNA"/>
</dbReference>
<dbReference type="InterPro" id="IPR007110">
    <property type="entry name" value="Ig-like_dom"/>
</dbReference>
<dbReference type="InterPro" id="IPR036179">
    <property type="entry name" value="Ig-like_dom_sf"/>
</dbReference>
<dbReference type="InterPro" id="IPR036186">
    <property type="entry name" value="Serpin_sf"/>
</dbReference>
<accession>A0A8J4T9V4</accession>
<sequence>RSCTIMLRCLVLLLIFGISSSSAIINLPVGSQFKLQCSHPDDGLLSPEYLWSFAHPGEQKTFSPLGETGEEHELNPVEAHHAGTFRCVIQGFSETGSMKIMKTFEIKVTEIIPVITWPFIEKTEGESVTLPCTFSSETVNSDQSVRVKWFKVKHPEDRTEDQELTPGVRSQSTTEKEAQARRVYWTSDPQDLDHSVNVDNLKVDDASLYRCVFMEEEKLFELVVNPIPPPRCLNQSQPWEACPDTASRSGEAILHESLTEFSLKLYKQLNSMKPESNLLFSPISISTLVSHLLLGSRGETRSDLERTLSLPLSFSCIHFEMNKLRSRMKDSILIANQMFFQRELKLHEAFVNQTQEFYDFTPQKLTNDSEADVKMINSWVSSQTQGRIPELVDFLDESTEFVLLSAVYFIGKWEQTFEVITEEFTLFSGDVVSVPTLYKLNFNLVTDYIKELKAHVGKFTLTGKNSLYVLLPSSSRKQGLEATEAALTDNNIRLMVKELASAEPAPCEVSLPKVKLLLNTDLHGLLKEL</sequence>
<dbReference type="InterPro" id="IPR042185">
    <property type="entry name" value="Serpin_sf_2"/>
</dbReference>
<dbReference type="Gene3D" id="2.30.39.10">
    <property type="entry name" value="Alpha-1-antitrypsin, domain 1"/>
    <property type="match status" value="1"/>
</dbReference>
<dbReference type="GO" id="GO:0004867">
    <property type="term" value="F:serine-type endopeptidase inhibitor activity"/>
    <property type="evidence" value="ECO:0007669"/>
    <property type="project" value="InterPro"/>
</dbReference>
<feature type="non-terminal residue" evidence="4">
    <location>
        <position position="529"/>
    </location>
</feature>
<dbReference type="OrthoDB" id="6433428at2759"/>
<evidence type="ECO:0000256" key="1">
    <source>
        <dbReference type="RuleBase" id="RU000411"/>
    </source>
</evidence>
<keyword evidence="2" id="KW-0732">Signal</keyword>
<dbReference type="InterPro" id="IPR013783">
    <property type="entry name" value="Ig-like_fold"/>
</dbReference>
<dbReference type="SUPFAM" id="SSF56574">
    <property type="entry name" value="Serpins"/>
    <property type="match status" value="1"/>
</dbReference>
<feature type="chain" id="PRO_5035185876" evidence="2">
    <location>
        <begin position="22"/>
        <end position="529"/>
    </location>
</feature>
<comment type="similarity">
    <text evidence="1">Belongs to the serpin family.</text>
</comment>
<dbReference type="InterPro" id="IPR023796">
    <property type="entry name" value="Serpin_dom"/>
</dbReference>
<organism evidence="4 5">
    <name type="scientific">Clarias magur</name>
    <name type="common">Asian catfish</name>
    <name type="synonym">Macropteronotus magur</name>
    <dbReference type="NCBI Taxonomy" id="1594786"/>
    <lineage>
        <taxon>Eukaryota</taxon>
        <taxon>Metazoa</taxon>
        <taxon>Chordata</taxon>
        <taxon>Craniata</taxon>
        <taxon>Vertebrata</taxon>
        <taxon>Euteleostomi</taxon>
        <taxon>Actinopterygii</taxon>
        <taxon>Neopterygii</taxon>
        <taxon>Teleostei</taxon>
        <taxon>Ostariophysi</taxon>
        <taxon>Siluriformes</taxon>
        <taxon>Clariidae</taxon>
        <taxon>Clarias</taxon>
    </lineage>
</organism>
<gene>
    <name evidence="4" type="primary">serping1</name>
    <name evidence="4" type="ORF">DAT39_023392</name>
</gene>
<protein>
    <submittedName>
        <fullName evidence="4">Plasma protease C1 inhibitor-like</fullName>
    </submittedName>
</protein>
<dbReference type="Gene3D" id="2.60.40.10">
    <property type="entry name" value="Immunoglobulins"/>
    <property type="match status" value="1"/>
</dbReference>
<feature type="domain" description="Ig-like" evidence="3">
    <location>
        <begin position="113"/>
        <end position="221"/>
    </location>
</feature>
<dbReference type="Gene3D" id="3.30.497.10">
    <property type="entry name" value="Antithrombin, subunit I, domain 2"/>
    <property type="match status" value="1"/>
</dbReference>
<dbReference type="Pfam" id="PF07686">
    <property type="entry name" value="V-set"/>
    <property type="match status" value="1"/>
</dbReference>
<dbReference type="PANTHER" id="PTHR11461">
    <property type="entry name" value="SERINE PROTEASE INHIBITOR, SERPIN"/>
    <property type="match status" value="1"/>
</dbReference>
<keyword evidence="5" id="KW-1185">Reference proteome</keyword>
<dbReference type="Proteomes" id="UP000727407">
    <property type="component" value="Unassembled WGS sequence"/>
</dbReference>
<feature type="signal peptide" evidence="2">
    <location>
        <begin position="1"/>
        <end position="21"/>
    </location>
</feature>
<evidence type="ECO:0000259" key="3">
    <source>
        <dbReference type="PROSITE" id="PS50835"/>
    </source>
</evidence>
<dbReference type="InterPro" id="IPR000215">
    <property type="entry name" value="Serpin_fam"/>
</dbReference>
<dbReference type="InterPro" id="IPR003599">
    <property type="entry name" value="Ig_sub"/>
</dbReference>
<dbReference type="PROSITE" id="PS50835">
    <property type="entry name" value="IG_LIKE"/>
    <property type="match status" value="1"/>
</dbReference>
<proteinExistence type="inferred from homology"/>
<dbReference type="Pfam" id="PF00079">
    <property type="entry name" value="Serpin"/>
    <property type="match status" value="1"/>
</dbReference>
<dbReference type="AlphaFoldDB" id="A0A8J4T9V4"/>
<name>A0A8J4T9V4_CLAMG</name>
<evidence type="ECO:0000313" key="5">
    <source>
        <dbReference type="Proteomes" id="UP000727407"/>
    </source>
</evidence>
<evidence type="ECO:0000256" key="2">
    <source>
        <dbReference type="SAM" id="SignalP"/>
    </source>
</evidence>
<dbReference type="SMART" id="SM00409">
    <property type="entry name" value="IG"/>
    <property type="match status" value="2"/>
</dbReference>
<feature type="non-terminal residue" evidence="4">
    <location>
        <position position="1"/>
    </location>
</feature>
<dbReference type="PANTHER" id="PTHR11461:SF159">
    <property type="entry name" value="PLASMA PROTEASE C1 INHIBITOR"/>
    <property type="match status" value="1"/>
</dbReference>
<dbReference type="SMART" id="SM00093">
    <property type="entry name" value="SERPIN"/>
    <property type="match status" value="1"/>
</dbReference>
<dbReference type="SUPFAM" id="SSF48726">
    <property type="entry name" value="Immunoglobulin"/>
    <property type="match status" value="2"/>
</dbReference>
<reference evidence="4" key="1">
    <citation type="submission" date="2020-07" db="EMBL/GenBank/DDBJ databases">
        <title>Clarias magur genome sequencing, assembly and annotation.</title>
        <authorList>
            <person name="Kushwaha B."/>
            <person name="Kumar R."/>
            <person name="Das P."/>
            <person name="Joshi C.G."/>
            <person name="Kumar D."/>
            <person name="Nagpure N.S."/>
            <person name="Pandey M."/>
            <person name="Agarwal S."/>
            <person name="Srivastava S."/>
            <person name="Singh M."/>
            <person name="Sahoo L."/>
            <person name="Jayasankar P."/>
            <person name="Meher P.K."/>
            <person name="Koringa P.G."/>
            <person name="Iquebal M.A."/>
            <person name="Das S.P."/>
            <person name="Bit A."/>
            <person name="Patnaik S."/>
            <person name="Patel N."/>
            <person name="Shah T.M."/>
            <person name="Hinsu A."/>
            <person name="Jena J.K."/>
        </authorList>
    </citation>
    <scope>NUCLEOTIDE SEQUENCE</scope>
    <source>
        <strain evidence="4">CIFAMagur01</strain>
        <tissue evidence="4">Testis</tissue>
    </source>
</reference>